<dbReference type="EMBL" id="JBHLVZ010000069">
    <property type="protein sequence ID" value="MFC0387638.1"/>
    <property type="molecule type" value="Genomic_DNA"/>
</dbReference>
<evidence type="ECO:0000313" key="1">
    <source>
        <dbReference type="EMBL" id="MFC0387638.1"/>
    </source>
</evidence>
<keyword evidence="2" id="KW-1185">Reference proteome</keyword>
<gene>
    <name evidence="1" type="ORF">ACFFIC_19125</name>
</gene>
<name>A0ABV6IVK2_9PROT</name>
<dbReference type="RefSeq" id="WP_377053286.1">
    <property type="nucleotide sequence ID" value="NZ_JBHLVZ010000069.1"/>
</dbReference>
<dbReference type="InterPro" id="IPR010710">
    <property type="entry name" value="DUF1289"/>
</dbReference>
<accession>A0ABV6IVK2</accession>
<comment type="caution">
    <text evidence="1">The sequence shown here is derived from an EMBL/GenBank/DDBJ whole genome shotgun (WGS) entry which is preliminary data.</text>
</comment>
<dbReference type="Pfam" id="PF06945">
    <property type="entry name" value="DUF1289"/>
    <property type="match status" value="1"/>
</dbReference>
<sequence>MAVKSRCIDICRFDPATGWCEGCGRTREETAQWRKLTPFRQGAAERDLPRRMRQLARKAAVAPTADEPRR</sequence>
<dbReference type="Proteomes" id="UP001589789">
    <property type="component" value="Unassembled WGS sequence"/>
</dbReference>
<proteinExistence type="predicted"/>
<evidence type="ECO:0000313" key="2">
    <source>
        <dbReference type="Proteomes" id="UP001589789"/>
    </source>
</evidence>
<protein>
    <submittedName>
        <fullName evidence="1">DUF1289 domain-containing protein</fullName>
    </submittedName>
</protein>
<organism evidence="1 2">
    <name type="scientific">Muricoccus vinaceus</name>
    <dbReference type="NCBI Taxonomy" id="424704"/>
    <lineage>
        <taxon>Bacteria</taxon>
        <taxon>Pseudomonadati</taxon>
        <taxon>Pseudomonadota</taxon>
        <taxon>Alphaproteobacteria</taxon>
        <taxon>Acetobacterales</taxon>
        <taxon>Roseomonadaceae</taxon>
        <taxon>Muricoccus</taxon>
    </lineage>
</organism>
<reference evidence="1 2" key="1">
    <citation type="submission" date="2024-09" db="EMBL/GenBank/DDBJ databases">
        <authorList>
            <person name="Sun Q."/>
            <person name="Mori K."/>
        </authorList>
    </citation>
    <scope>NUCLEOTIDE SEQUENCE [LARGE SCALE GENOMIC DNA]</scope>
    <source>
        <strain evidence="1 2">CCM 7468</strain>
    </source>
</reference>